<feature type="transmembrane region" description="Helical" evidence="8">
    <location>
        <begin position="53"/>
        <end position="76"/>
    </location>
</feature>
<dbReference type="OrthoDB" id="4364at2759"/>
<comment type="caution">
    <text evidence="9">The sequence shown here is derived from an EMBL/GenBank/DDBJ whole genome shotgun (WGS) entry which is preliminary data.</text>
</comment>
<dbReference type="InterPro" id="IPR004923">
    <property type="entry name" value="FTR1/Fip1/EfeU"/>
</dbReference>
<feature type="region of interest" description="Disordered" evidence="7">
    <location>
        <begin position="329"/>
        <end position="355"/>
    </location>
</feature>
<feature type="transmembrane region" description="Helical" evidence="8">
    <location>
        <begin position="209"/>
        <end position="230"/>
    </location>
</feature>
<feature type="transmembrane region" description="Helical" evidence="8">
    <location>
        <begin position="149"/>
        <end position="172"/>
    </location>
</feature>
<accession>A0A9P5HFN8</accession>
<dbReference type="GO" id="GO:0015093">
    <property type="term" value="F:ferrous iron transmembrane transporter activity"/>
    <property type="evidence" value="ECO:0007669"/>
    <property type="project" value="TreeGrafter"/>
</dbReference>
<dbReference type="EMBL" id="JAANBB010000008">
    <property type="protein sequence ID" value="KAF7556995.1"/>
    <property type="molecule type" value="Genomic_DNA"/>
</dbReference>
<dbReference type="Pfam" id="PF03239">
    <property type="entry name" value="FTR1"/>
    <property type="match status" value="1"/>
</dbReference>
<dbReference type="GO" id="GO:0033573">
    <property type="term" value="C:high-affinity iron permease complex"/>
    <property type="evidence" value="ECO:0007669"/>
    <property type="project" value="InterPro"/>
</dbReference>
<feature type="transmembrane region" description="Helical" evidence="8">
    <location>
        <begin position="88"/>
        <end position="110"/>
    </location>
</feature>
<keyword evidence="10" id="KW-1185">Reference proteome</keyword>
<organism evidence="9 10">
    <name type="scientific">Cylindrodendrum hubeiense</name>
    <dbReference type="NCBI Taxonomy" id="595255"/>
    <lineage>
        <taxon>Eukaryota</taxon>
        <taxon>Fungi</taxon>
        <taxon>Dikarya</taxon>
        <taxon>Ascomycota</taxon>
        <taxon>Pezizomycotina</taxon>
        <taxon>Sordariomycetes</taxon>
        <taxon>Hypocreomycetidae</taxon>
        <taxon>Hypocreales</taxon>
        <taxon>Nectriaceae</taxon>
        <taxon>Cylindrodendrum</taxon>
    </lineage>
</organism>
<evidence type="ECO:0000256" key="6">
    <source>
        <dbReference type="ARBA" id="ARBA00023136"/>
    </source>
</evidence>
<sequence>MTVNVFAVPVFLVVFRESLEAVIIVSVLLAFLKQTLDGPNGDIKMYKRLRRQIWLGTGIGFFICMIISAALIGVFYTVGSNSWDKNEYYYEGAFSLFAAVIITVMGAALLRIGKMQDKWRVKLAKALQSPIKLGSRGWLKEFTERNAMFLLPFITVLREGVEAVIFVSGVTFTSSAKAIPLPTIVGLIAGGLVGYLLYKGGSVARIQVFLVASTCLLYLVAAGLFSRGVWDFEQQKWNEFIGGEASEFGAGAGSYDIDQSCCAPNIVNNGGWNIFAAILGWTNSATYGSVISYNLYWILVAAGFIIMRFKEVNGRYPLMKAKSAAPVTAPTADNSSDSQAGSANGKGVTEKTTAV</sequence>
<feature type="transmembrane region" description="Helical" evidence="8">
    <location>
        <begin position="290"/>
        <end position="309"/>
    </location>
</feature>
<evidence type="ECO:0000256" key="8">
    <source>
        <dbReference type="SAM" id="Phobius"/>
    </source>
</evidence>
<keyword evidence="4 8" id="KW-0812">Transmembrane</keyword>
<keyword evidence="3" id="KW-0813">Transport</keyword>
<evidence type="ECO:0000313" key="10">
    <source>
        <dbReference type="Proteomes" id="UP000722485"/>
    </source>
</evidence>
<evidence type="ECO:0000256" key="5">
    <source>
        <dbReference type="ARBA" id="ARBA00022989"/>
    </source>
</evidence>
<evidence type="ECO:0000256" key="4">
    <source>
        <dbReference type="ARBA" id="ARBA00022692"/>
    </source>
</evidence>
<evidence type="ECO:0000256" key="3">
    <source>
        <dbReference type="ARBA" id="ARBA00022496"/>
    </source>
</evidence>
<keyword evidence="3" id="KW-0406">Ion transport</keyword>
<feature type="transmembrane region" description="Helical" evidence="8">
    <location>
        <begin position="178"/>
        <end position="197"/>
    </location>
</feature>
<feature type="transmembrane region" description="Helical" evidence="8">
    <location>
        <begin position="6"/>
        <end position="32"/>
    </location>
</feature>
<name>A0A9P5HFN8_9HYPO</name>
<reference evidence="9" key="1">
    <citation type="submission" date="2020-03" db="EMBL/GenBank/DDBJ databases">
        <title>Draft Genome Sequence of Cylindrodendrum hubeiense.</title>
        <authorList>
            <person name="Buettner E."/>
            <person name="Kellner H."/>
        </authorList>
    </citation>
    <scope>NUCLEOTIDE SEQUENCE</scope>
    <source>
        <strain evidence="9">IHI 201604</strain>
    </source>
</reference>
<protein>
    <submittedName>
        <fullName evidence="9">Uncharacterized protein</fullName>
    </submittedName>
</protein>
<dbReference type="PANTHER" id="PTHR31632:SF2">
    <property type="entry name" value="PLASMA MEMBRANE IRON PERMEASE"/>
    <property type="match status" value="1"/>
</dbReference>
<gene>
    <name evidence="9" type="ORF">G7Z17_g995</name>
</gene>
<evidence type="ECO:0000256" key="1">
    <source>
        <dbReference type="ARBA" id="ARBA00004141"/>
    </source>
</evidence>
<keyword evidence="3" id="KW-0410">Iron transport</keyword>
<dbReference type="PANTHER" id="PTHR31632">
    <property type="entry name" value="IRON TRANSPORTER FTH1"/>
    <property type="match status" value="1"/>
</dbReference>
<evidence type="ECO:0000256" key="7">
    <source>
        <dbReference type="SAM" id="MobiDB-lite"/>
    </source>
</evidence>
<evidence type="ECO:0000256" key="2">
    <source>
        <dbReference type="ARBA" id="ARBA00008333"/>
    </source>
</evidence>
<proteinExistence type="inferred from homology"/>
<keyword evidence="5 8" id="KW-1133">Transmembrane helix</keyword>
<comment type="similarity">
    <text evidence="2">Belongs to the oxidase-dependent Fe transporter (OFeT) (TC 9.A.10.1) family.</text>
</comment>
<comment type="subcellular location">
    <subcellularLocation>
        <location evidence="1">Membrane</location>
        <topology evidence="1">Multi-pass membrane protein</topology>
    </subcellularLocation>
</comment>
<keyword evidence="3" id="KW-0408">Iron</keyword>
<keyword evidence="6 8" id="KW-0472">Membrane</keyword>
<dbReference type="Proteomes" id="UP000722485">
    <property type="component" value="Unassembled WGS sequence"/>
</dbReference>
<dbReference type="AlphaFoldDB" id="A0A9P5HFN8"/>
<evidence type="ECO:0000313" key="9">
    <source>
        <dbReference type="EMBL" id="KAF7556995.1"/>
    </source>
</evidence>
<feature type="compositionally biased region" description="Polar residues" evidence="7">
    <location>
        <begin position="331"/>
        <end position="342"/>
    </location>
</feature>